<dbReference type="InterPro" id="IPR002401">
    <property type="entry name" value="Cyt_P450_E_grp-I"/>
</dbReference>
<dbReference type="SUPFAM" id="SSF48264">
    <property type="entry name" value="Cytochrome P450"/>
    <property type="match status" value="1"/>
</dbReference>
<comment type="similarity">
    <text evidence="2 7">Belongs to the cytochrome P450 family.</text>
</comment>
<dbReference type="GO" id="GO:0005506">
    <property type="term" value="F:iron ion binding"/>
    <property type="evidence" value="ECO:0007669"/>
    <property type="project" value="InterPro"/>
</dbReference>
<keyword evidence="7" id="KW-0503">Monooxygenase</keyword>
<dbReference type="Proteomes" id="UP000054565">
    <property type="component" value="Unassembled WGS sequence"/>
</dbReference>
<feature type="binding site" description="axial binding residue" evidence="6">
    <location>
        <position position="452"/>
    </location>
    <ligand>
        <name>heme</name>
        <dbReference type="ChEBI" id="CHEBI:30413"/>
    </ligand>
    <ligandPart>
        <name>Fe</name>
        <dbReference type="ChEBI" id="CHEBI:18248"/>
    </ligandPart>
</feature>
<dbReference type="EMBL" id="DS028094">
    <property type="protein sequence ID" value="KMP03281.1"/>
    <property type="molecule type" value="Genomic_DNA"/>
</dbReference>
<evidence type="ECO:0008006" key="10">
    <source>
        <dbReference type="Google" id="ProtNLM"/>
    </source>
</evidence>
<dbReference type="Gene3D" id="1.10.630.10">
    <property type="entry name" value="Cytochrome P450"/>
    <property type="match status" value="1"/>
</dbReference>
<evidence type="ECO:0000256" key="1">
    <source>
        <dbReference type="ARBA" id="ARBA00001971"/>
    </source>
</evidence>
<dbReference type="PANTHER" id="PTHR24305:SF166">
    <property type="entry name" value="CYTOCHROME P450 12A4, MITOCHONDRIAL-RELATED"/>
    <property type="match status" value="1"/>
</dbReference>
<sequence length="507" mass="57786">MLLLAGTLFTLAFVIYKKILYPLFFSPLAKIPSAHPLASVSSLWIQWKRLTNKEFDAVVSGFRQKGPYIRLAPKEVAVNTMECGVKNIYGIGNDNFDKAPWYNFFQNHGRRISGVYSKSFLQSSPHIRAILDAVIQQRILPILARTAEKEEPIDILALNLAYGLDFVSAFIFGLPRGVRFLENTASREDWLDLYDQTHPSKNMFWLTEHPVLSQVASLFGIPLIPRNFLKAKRELENWAMKRIKLSEDVLSNNPTDETISPGHMPLLYHALKTGIELEQGEKRNGRFEPNNIQRHELASECLDHLGITFSYVILNLSRNLEIQEQLRQELLSISQPFRYHNEKRTELPTPQTLEALPFLNAVIKESLRLRNTAPTLNPRITPTGRKVTIGPCDNVPAGTRVGAFAWCLHRNEKGYPNPRTWDPMRWIVDSSDPKAGARERWWWAFGSGSRQCLGQNLAFELMRFAVTAIYTNFRTSIIDDSAFAGDETFVTGDGSEQLILKIERVET</sequence>
<dbReference type="STRING" id="404692.A0A0J6Y3Q4"/>
<accession>A0A0J6Y3Q4</accession>
<comment type="cofactor">
    <cofactor evidence="1 6">
        <name>heme</name>
        <dbReference type="ChEBI" id="CHEBI:30413"/>
    </cofactor>
</comment>
<evidence type="ECO:0000256" key="4">
    <source>
        <dbReference type="ARBA" id="ARBA00023002"/>
    </source>
</evidence>
<gene>
    <name evidence="8" type="ORF">CIRG_02973</name>
</gene>
<dbReference type="PRINTS" id="PR00385">
    <property type="entry name" value="P450"/>
</dbReference>
<dbReference type="GO" id="GO:0016705">
    <property type="term" value="F:oxidoreductase activity, acting on paired donors, with incorporation or reduction of molecular oxygen"/>
    <property type="evidence" value="ECO:0007669"/>
    <property type="project" value="InterPro"/>
</dbReference>
<dbReference type="InterPro" id="IPR050121">
    <property type="entry name" value="Cytochrome_P450_monoxygenase"/>
</dbReference>
<dbReference type="PROSITE" id="PS00086">
    <property type="entry name" value="CYTOCHROME_P450"/>
    <property type="match status" value="1"/>
</dbReference>
<keyword evidence="5 6" id="KW-0408">Iron</keyword>
<proteinExistence type="inferred from homology"/>
<evidence type="ECO:0000256" key="5">
    <source>
        <dbReference type="ARBA" id="ARBA00023004"/>
    </source>
</evidence>
<reference evidence="9" key="1">
    <citation type="journal article" date="2010" name="Genome Res.">
        <title>Population genomic sequencing of Coccidioides fungi reveals recent hybridization and transposon control.</title>
        <authorList>
            <person name="Neafsey D.E."/>
            <person name="Barker B.M."/>
            <person name="Sharpton T.J."/>
            <person name="Stajich J.E."/>
            <person name="Park D.J."/>
            <person name="Whiston E."/>
            <person name="Hung C.-Y."/>
            <person name="McMahan C."/>
            <person name="White J."/>
            <person name="Sykes S."/>
            <person name="Heiman D."/>
            <person name="Young S."/>
            <person name="Zeng Q."/>
            <person name="Abouelleil A."/>
            <person name="Aftuck L."/>
            <person name="Bessette D."/>
            <person name="Brown A."/>
            <person name="FitzGerald M."/>
            <person name="Lui A."/>
            <person name="Macdonald J.P."/>
            <person name="Priest M."/>
            <person name="Orbach M.J."/>
            <person name="Galgiani J.N."/>
            <person name="Kirkland T.N."/>
            <person name="Cole G.T."/>
            <person name="Birren B.W."/>
            <person name="Henn M.R."/>
            <person name="Taylor J.W."/>
            <person name="Rounsley S.D."/>
        </authorList>
    </citation>
    <scope>NUCLEOTIDE SEQUENCE [LARGE SCALE GENOMIC DNA]</scope>
    <source>
        <strain evidence="9">RMSCC 2394</strain>
    </source>
</reference>
<dbReference type="InterPro" id="IPR036396">
    <property type="entry name" value="Cyt_P450_sf"/>
</dbReference>
<dbReference type="AlphaFoldDB" id="A0A0J6Y3Q4"/>
<dbReference type="Pfam" id="PF00067">
    <property type="entry name" value="p450"/>
    <property type="match status" value="1"/>
</dbReference>
<keyword evidence="3 6" id="KW-0479">Metal-binding</keyword>
<evidence type="ECO:0000256" key="6">
    <source>
        <dbReference type="PIRSR" id="PIRSR602401-1"/>
    </source>
</evidence>
<dbReference type="InterPro" id="IPR017972">
    <property type="entry name" value="Cyt_P450_CS"/>
</dbReference>
<evidence type="ECO:0000256" key="7">
    <source>
        <dbReference type="RuleBase" id="RU000461"/>
    </source>
</evidence>
<protein>
    <recommendedName>
        <fullName evidence="10">Cytochrome P450</fullName>
    </recommendedName>
</protein>
<dbReference type="PANTHER" id="PTHR24305">
    <property type="entry name" value="CYTOCHROME P450"/>
    <property type="match status" value="1"/>
</dbReference>
<organism evidence="8 9">
    <name type="scientific">Coccidioides immitis RMSCC 2394</name>
    <dbReference type="NCBI Taxonomy" id="404692"/>
    <lineage>
        <taxon>Eukaryota</taxon>
        <taxon>Fungi</taxon>
        <taxon>Dikarya</taxon>
        <taxon>Ascomycota</taxon>
        <taxon>Pezizomycotina</taxon>
        <taxon>Eurotiomycetes</taxon>
        <taxon>Eurotiomycetidae</taxon>
        <taxon>Onygenales</taxon>
        <taxon>Onygenaceae</taxon>
        <taxon>Coccidioides</taxon>
    </lineage>
</organism>
<dbReference type="InterPro" id="IPR001128">
    <property type="entry name" value="Cyt_P450"/>
</dbReference>
<evidence type="ECO:0000256" key="3">
    <source>
        <dbReference type="ARBA" id="ARBA00022723"/>
    </source>
</evidence>
<evidence type="ECO:0000256" key="2">
    <source>
        <dbReference type="ARBA" id="ARBA00010617"/>
    </source>
</evidence>
<evidence type="ECO:0000313" key="8">
    <source>
        <dbReference type="EMBL" id="KMP03281.1"/>
    </source>
</evidence>
<dbReference type="GO" id="GO:0020037">
    <property type="term" value="F:heme binding"/>
    <property type="evidence" value="ECO:0007669"/>
    <property type="project" value="InterPro"/>
</dbReference>
<name>A0A0J6Y3Q4_COCIT</name>
<dbReference type="PRINTS" id="PR00463">
    <property type="entry name" value="EP450I"/>
</dbReference>
<dbReference type="OrthoDB" id="1470350at2759"/>
<dbReference type="GO" id="GO:0004497">
    <property type="term" value="F:monooxygenase activity"/>
    <property type="evidence" value="ECO:0007669"/>
    <property type="project" value="UniProtKB-KW"/>
</dbReference>
<keyword evidence="4 7" id="KW-0560">Oxidoreductase</keyword>
<keyword evidence="6 7" id="KW-0349">Heme</keyword>
<evidence type="ECO:0000313" key="9">
    <source>
        <dbReference type="Proteomes" id="UP000054565"/>
    </source>
</evidence>